<keyword evidence="1" id="KW-0732">Signal</keyword>
<evidence type="ECO:0000256" key="1">
    <source>
        <dbReference type="ARBA" id="ARBA00022729"/>
    </source>
</evidence>
<proteinExistence type="predicted"/>
<dbReference type="AlphaFoldDB" id="A0A1H3WBJ4"/>
<gene>
    <name evidence="5" type="ORF">SAMN05216562_0718</name>
</gene>
<feature type="domain" description="Cytochrome c-552/4" evidence="4">
    <location>
        <begin position="65"/>
        <end position="91"/>
    </location>
</feature>
<dbReference type="PANTHER" id="PTHR35038">
    <property type="entry name" value="DISSIMILATORY SULFITE REDUCTASE SIRA"/>
    <property type="match status" value="1"/>
</dbReference>
<protein>
    <submittedName>
        <fullName evidence="5">Cytochrome c554 and c-prime</fullName>
    </submittedName>
</protein>
<dbReference type="Proteomes" id="UP000198658">
    <property type="component" value="Unassembled WGS sequence"/>
</dbReference>
<dbReference type="PROSITE" id="PS51257">
    <property type="entry name" value="PROKAR_LIPOPROTEIN"/>
    <property type="match status" value="1"/>
</dbReference>
<dbReference type="InterPro" id="IPR051829">
    <property type="entry name" value="Multiheme_Cytochr_ET"/>
</dbReference>
<dbReference type="Pfam" id="PF13424">
    <property type="entry name" value="TPR_12"/>
    <property type="match status" value="1"/>
</dbReference>
<sequence>MPTLTRFLLFTLLLAGCDKNNLPDQQQRVKAGTDAVASLQQGSVANRDTTSTDSKPSAGYVGSKQCASCHQQEFQSWRGSHHDMAMKEASDSTVAGDFNDTQFDYYGTVSLFFKKDGRFFVRTDGQDGELHDFPVAYTFGVFPLQQYLVEFPNGKLQALSIAWDSRSKAEGGQRWFHLYPNEQIKPGDPLHWTGINQNWNFMCADCHSTNLQKNYDLGNQTYDTAWSEINVACEACHGPGSNHVQWANRPAPDIADKGLAVSYAGRSKAAWAMDAESGIARLTQAADTPTEIETCAQCHSRRSTAFPGAEAGGRLLDHFNLSLLAEPLYHADGQINDEVYVYGSFLQSKMHAAGVTCSNCHEPHSLQLRVAGNGLCGQCHLPAKFDTAEHHFHPADSSGAQCVSCHMPAKTYMQVDARRDHSFRIPRPDLSNKLQTPNACTGCHTEKANAWATAVLQDKFGAPPQKHYGEALYAGRHGLPGAESSLIGLIADESQPDIARATAVSLLPRYLSQTSLQMLQAIAQGDEPLLSLGLAQSLESVPEQIRPALGIPLLYEDDRVTSALAANALFSLPQHNYPDAVRQQLAGALRDYLASETFNGDRPESLTNLAGLHAQRGNPQQAEAFYRRALAIAPYYTPAYINLSELFRTAGREQDAEALLRDALEDVYDKAPIWHSLALSLIRQQRKAEALNYLRRAAESSNSSARFIYVYAIALNSAGNSAAALAALERGRQRFPGSREILSALASINRETGDLQTANKYEKMLR</sequence>
<evidence type="ECO:0000313" key="6">
    <source>
        <dbReference type="Proteomes" id="UP000198658"/>
    </source>
</evidence>
<dbReference type="Gene3D" id="1.25.40.10">
    <property type="entry name" value="Tetratricopeptide repeat domain"/>
    <property type="match status" value="1"/>
</dbReference>
<feature type="domain" description="Cytochrome c-552/4" evidence="4">
    <location>
        <begin position="200"/>
        <end position="238"/>
    </location>
</feature>
<dbReference type="InterPro" id="IPR023155">
    <property type="entry name" value="Cyt_c-552/4"/>
</dbReference>
<keyword evidence="6" id="KW-1185">Reference proteome</keyword>
<dbReference type="EMBL" id="FNQO01000001">
    <property type="protein sequence ID" value="SDZ84499.1"/>
    <property type="molecule type" value="Genomic_DNA"/>
</dbReference>
<keyword evidence="2" id="KW-0802">TPR repeat</keyword>
<dbReference type="STRING" id="658218.SAMN05216562_0718"/>
<organism evidence="5 6">
    <name type="scientific">Microbulbifer marinus</name>
    <dbReference type="NCBI Taxonomy" id="658218"/>
    <lineage>
        <taxon>Bacteria</taxon>
        <taxon>Pseudomonadati</taxon>
        <taxon>Pseudomonadota</taxon>
        <taxon>Gammaproteobacteria</taxon>
        <taxon>Cellvibrionales</taxon>
        <taxon>Microbulbiferaceae</taxon>
        <taxon>Microbulbifer</taxon>
    </lineage>
</organism>
<evidence type="ECO:0000256" key="3">
    <source>
        <dbReference type="SAM" id="MobiDB-lite"/>
    </source>
</evidence>
<dbReference type="PANTHER" id="PTHR35038:SF8">
    <property type="entry name" value="C-TYPE POLYHEME CYTOCHROME OMCC"/>
    <property type="match status" value="1"/>
</dbReference>
<feature type="region of interest" description="Disordered" evidence="3">
    <location>
        <begin position="40"/>
        <end position="59"/>
    </location>
</feature>
<name>A0A1H3WBJ4_9GAMM</name>
<dbReference type="Pfam" id="PF13181">
    <property type="entry name" value="TPR_8"/>
    <property type="match status" value="1"/>
</dbReference>
<accession>A0A1H3WBJ4</accession>
<dbReference type="SMART" id="SM00028">
    <property type="entry name" value="TPR"/>
    <property type="match status" value="3"/>
</dbReference>
<dbReference type="RefSeq" id="WP_244506115.1">
    <property type="nucleotide sequence ID" value="NZ_FNQO01000001.1"/>
</dbReference>
<feature type="compositionally biased region" description="Polar residues" evidence="3">
    <location>
        <begin position="40"/>
        <end position="55"/>
    </location>
</feature>
<evidence type="ECO:0000259" key="4">
    <source>
        <dbReference type="Pfam" id="PF13435"/>
    </source>
</evidence>
<dbReference type="GO" id="GO:0016491">
    <property type="term" value="F:oxidoreductase activity"/>
    <property type="evidence" value="ECO:0007669"/>
    <property type="project" value="TreeGrafter"/>
</dbReference>
<dbReference type="InterPro" id="IPR036280">
    <property type="entry name" value="Multihaem_cyt_sf"/>
</dbReference>
<dbReference type="Pfam" id="PF13435">
    <property type="entry name" value="Cytochrome_C554"/>
    <property type="match status" value="2"/>
</dbReference>
<evidence type="ECO:0000313" key="5">
    <source>
        <dbReference type="EMBL" id="SDZ84499.1"/>
    </source>
</evidence>
<dbReference type="InterPro" id="IPR011990">
    <property type="entry name" value="TPR-like_helical_dom_sf"/>
</dbReference>
<evidence type="ECO:0000256" key="2">
    <source>
        <dbReference type="PROSITE-ProRule" id="PRU00339"/>
    </source>
</evidence>
<feature type="repeat" description="TPR" evidence="2">
    <location>
        <begin position="603"/>
        <end position="636"/>
    </location>
</feature>
<dbReference type="Gene3D" id="1.10.1130.10">
    <property type="entry name" value="Flavocytochrome C3, Chain A"/>
    <property type="match status" value="2"/>
</dbReference>
<dbReference type="Pfam" id="PF13432">
    <property type="entry name" value="TPR_16"/>
    <property type="match status" value="1"/>
</dbReference>
<reference evidence="6" key="1">
    <citation type="submission" date="2016-10" db="EMBL/GenBank/DDBJ databases">
        <authorList>
            <person name="Varghese N."/>
            <person name="Submissions S."/>
        </authorList>
    </citation>
    <scope>NUCLEOTIDE SEQUENCE [LARGE SCALE GENOMIC DNA]</scope>
    <source>
        <strain evidence="6">CGMCC 1.10657</strain>
    </source>
</reference>
<dbReference type="SUPFAM" id="SSF48452">
    <property type="entry name" value="TPR-like"/>
    <property type="match status" value="1"/>
</dbReference>
<dbReference type="InterPro" id="IPR019734">
    <property type="entry name" value="TPR_rpt"/>
</dbReference>
<dbReference type="SUPFAM" id="SSF48695">
    <property type="entry name" value="Multiheme cytochromes"/>
    <property type="match status" value="1"/>
</dbReference>
<dbReference type="PROSITE" id="PS50005">
    <property type="entry name" value="TPR"/>
    <property type="match status" value="1"/>
</dbReference>